<feature type="binding site" evidence="7 8">
    <location>
        <position position="13"/>
    </location>
    <ligand>
        <name>S-adenosyl-L-methionine</name>
        <dbReference type="ChEBI" id="CHEBI:59789"/>
    </ligand>
</feature>
<evidence type="ECO:0000256" key="6">
    <source>
        <dbReference type="ARBA" id="ARBA00022884"/>
    </source>
</evidence>
<feature type="binding site" evidence="7 8">
    <location>
        <position position="61"/>
    </location>
    <ligand>
        <name>S-adenosyl-L-methionine</name>
        <dbReference type="ChEBI" id="CHEBI:59789"/>
    </ligand>
</feature>
<dbReference type="PROSITE" id="PS51689">
    <property type="entry name" value="SAM_RNA_A_N6_MT"/>
    <property type="match status" value="1"/>
</dbReference>
<organism evidence="10 11">
    <name type="scientific">Fulvivirga sedimenti</name>
    <dbReference type="NCBI Taxonomy" id="2879465"/>
    <lineage>
        <taxon>Bacteria</taxon>
        <taxon>Pseudomonadati</taxon>
        <taxon>Bacteroidota</taxon>
        <taxon>Cytophagia</taxon>
        <taxon>Cytophagales</taxon>
        <taxon>Fulvivirgaceae</taxon>
        <taxon>Fulvivirga</taxon>
    </lineage>
</organism>
<keyword evidence="3 7" id="KW-0489">Methyltransferase</keyword>
<dbReference type="PANTHER" id="PTHR11727:SF7">
    <property type="entry name" value="DIMETHYLADENOSINE TRANSFERASE-RELATED"/>
    <property type="match status" value="1"/>
</dbReference>
<dbReference type="CDD" id="cd02440">
    <property type="entry name" value="AdoMet_MTases"/>
    <property type="match status" value="1"/>
</dbReference>
<dbReference type="HAMAP" id="MF_00607">
    <property type="entry name" value="16SrRNA_methyltr_A"/>
    <property type="match status" value="1"/>
</dbReference>
<dbReference type="InterPro" id="IPR023165">
    <property type="entry name" value="rRNA_Ade_diMease-like_C"/>
</dbReference>
<evidence type="ECO:0000256" key="5">
    <source>
        <dbReference type="ARBA" id="ARBA00022691"/>
    </source>
</evidence>
<dbReference type="SMART" id="SM00650">
    <property type="entry name" value="rADc"/>
    <property type="match status" value="1"/>
</dbReference>
<evidence type="ECO:0000256" key="4">
    <source>
        <dbReference type="ARBA" id="ARBA00022679"/>
    </source>
</evidence>
<feature type="binding site" evidence="7 8">
    <location>
        <position position="39"/>
    </location>
    <ligand>
        <name>S-adenosyl-L-methionine</name>
        <dbReference type="ChEBI" id="CHEBI:59789"/>
    </ligand>
</feature>
<comment type="subcellular location">
    <subcellularLocation>
        <location evidence="7">Cytoplasm</location>
    </subcellularLocation>
</comment>
<feature type="binding site" evidence="7 8">
    <location>
        <position position="85"/>
    </location>
    <ligand>
        <name>S-adenosyl-L-methionine</name>
        <dbReference type="ChEBI" id="CHEBI:59789"/>
    </ligand>
</feature>
<dbReference type="InterPro" id="IPR011530">
    <property type="entry name" value="rRNA_adenine_dimethylase"/>
</dbReference>
<dbReference type="InterPro" id="IPR029063">
    <property type="entry name" value="SAM-dependent_MTases_sf"/>
</dbReference>
<protein>
    <recommendedName>
        <fullName evidence="7">Ribosomal RNA small subunit methyltransferase A</fullName>
        <ecNumber evidence="7">2.1.1.182</ecNumber>
    </recommendedName>
    <alternativeName>
        <fullName evidence="7">16S rRNA (adenine(1518)-N(6)/adenine(1519)-N(6))-dimethyltransferase</fullName>
    </alternativeName>
    <alternativeName>
        <fullName evidence="7">16S rRNA dimethyladenosine transferase</fullName>
    </alternativeName>
    <alternativeName>
        <fullName evidence="7">16S rRNA dimethylase</fullName>
    </alternativeName>
    <alternativeName>
        <fullName evidence="7">S-adenosylmethionine-6-N', N'-adenosyl(rRNA) dimethyltransferase</fullName>
    </alternativeName>
</protein>
<feature type="binding site" evidence="7 8">
    <location>
        <position position="104"/>
    </location>
    <ligand>
        <name>S-adenosyl-L-methionine</name>
        <dbReference type="ChEBI" id="CHEBI:59789"/>
    </ligand>
</feature>
<keyword evidence="6 7" id="KW-0694">RNA-binding</keyword>
<reference evidence="10" key="1">
    <citation type="submission" date="2021-09" db="EMBL/GenBank/DDBJ databases">
        <title>Fulvivirga sp. isolated from coastal sediment.</title>
        <authorList>
            <person name="Yu H."/>
        </authorList>
    </citation>
    <scope>NUCLEOTIDE SEQUENCE</scope>
    <source>
        <strain evidence="10">1062</strain>
    </source>
</reference>
<dbReference type="PANTHER" id="PTHR11727">
    <property type="entry name" value="DIMETHYLADENOSINE TRANSFERASE"/>
    <property type="match status" value="1"/>
</dbReference>
<dbReference type="Proteomes" id="UP001139409">
    <property type="component" value="Unassembled WGS sequence"/>
</dbReference>
<keyword evidence="5 7" id="KW-0949">S-adenosyl-L-methionine</keyword>
<dbReference type="PROSITE" id="PS01131">
    <property type="entry name" value="RRNA_A_DIMETH"/>
    <property type="match status" value="1"/>
</dbReference>
<feature type="domain" description="Ribosomal RNA adenine methylase transferase N-terminal" evidence="9">
    <location>
        <begin position="18"/>
        <end position="189"/>
    </location>
</feature>
<dbReference type="GO" id="GO:0003723">
    <property type="term" value="F:RNA binding"/>
    <property type="evidence" value="ECO:0007669"/>
    <property type="project" value="UniProtKB-UniRule"/>
</dbReference>
<dbReference type="GO" id="GO:0052908">
    <property type="term" value="F:16S rRNA (adenine(1518)-N(6)/adenine(1519)-N(6))-dimethyltransferase activity"/>
    <property type="evidence" value="ECO:0007669"/>
    <property type="project" value="UniProtKB-EC"/>
</dbReference>
<comment type="catalytic activity">
    <reaction evidence="7">
        <text>adenosine(1518)/adenosine(1519) in 16S rRNA + 4 S-adenosyl-L-methionine = N(6)-dimethyladenosine(1518)/N(6)-dimethyladenosine(1519) in 16S rRNA + 4 S-adenosyl-L-homocysteine + 4 H(+)</text>
        <dbReference type="Rhea" id="RHEA:19609"/>
        <dbReference type="Rhea" id="RHEA-COMP:10232"/>
        <dbReference type="Rhea" id="RHEA-COMP:10233"/>
        <dbReference type="ChEBI" id="CHEBI:15378"/>
        <dbReference type="ChEBI" id="CHEBI:57856"/>
        <dbReference type="ChEBI" id="CHEBI:59789"/>
        <dbReference type="ChEBI" id="CHEBI:74411"/>
        <dbReference type="ChEBI" id="CHEBI:74493"/>
        <dbReference type="EC" id="2.1.1.182"/>
    </reaction>
</comment>
<proteinExistence type="inferred from homology"/>
<evidence type="ECO:0000259" key="9">
    <source>
        <dbReference type="SMART" id="SM00650"/>
    </source>
</evidence>
<keyword evidence="1 7" id="KW-0963">Cytoplasm</keyword>
<evidence type="ECO:0000256" key="8">
    <source>
        <dbReference type="PROSITE-ProRule" id="PRU01026"/>
    </source>
</evidence>
<comment type="caution">
    <text evidence="10">The sequence shown here is derived from an EMBL/GenBank/DDBJ whole genome shotgun (WGS) entry which is preliminary data.</text>
</comment>
<keyword evidence="2 7" id="KW-0698">rRNA processing</keyword>
<keyword evidence="4 7" id="KW-0808">Transferase</keyword>
<gene>
    <name evidence="7 10" type="primary">rsmA</name>
    <name evidence="7" type="synonym">ksgA</name>
    <name evidence="10" type="ORF">LDX50_03080</name>
</gene>
<dbReference type="EC" id="2.1.1.182" evidence="7"/>
<evidence type="ECO:0000256" key="1">
    <source>
        <dbReference type="ARBA" id="ARBA00022490"/>
    </source>
</evidence>
<feature type="binding site" evidence="7 8">
    <location>
        <position position="11"/>
    </location>
    <ligand>
        <name>S-adenosyl-L-methionine</name>
        <dbReference type="ChEBI" id="CHEBI:59789"/>
    </ligand>
</feature>
<dbReference type="RefSeq" id="WP_225696943.1">
    <property type="nucleotide sequence ID" value="NZ_JAIXNE010000001.1"/>
</dbReference>
<keyword evidence="11" id="KW-1185">Reference proteome</keyword>
<comment type="similarity">
    <text evidence="7">Belongs to the class I-like SAM-binding methyltransferase superfamily. rRNA adenine N(6)-methyltransferase family. RsmA subfamily.</text>
</comment>
<sequence length="258" mass="29683">MVRAKKHLGQHFLKDEQIARRIAFSLSADGLFSQVLEIGPGTGVLTRHLLEQWRGRLTLVELDRESVAYLKKNFDHSDFVLIEGDFLRMDLTSLMQEPFAIIGNFPYNISSQIFFKVLEHRDQVMEVVGMLQKEVAERLVSPPGNRDYGILSVFLQAYYDMEYLFTVEPHVFNPPPKVRSGVIRLRRNSVTSLGCDEILFRQIVKQGFQNRRKTLRNALKPLNLPFDSVPDSTLGARAEQLSVDEFVELTKQLQSWKS</sequence>
<dbReference type="AlphaFoldDB" id="A0A9X1KX31"/>
<dbReference type="GO" id="GO:0005829">
    <property type="term" value="C:cytosol"/>
    <property type="evidence" value="ECO:0007669"/>
    <property type="project" value="TreeGrafter"/>
</dbReference>
<dbReference type="Pfam" id="PF00398">
    <property type="entry name" value="RrnaAD"/>
    <property type="match status" value="1"/>
</dbReference>
<evidence type="ECO:0000256" key="3">
    <source>
        <dbReference type="ARBA" id="ARBA00022603"/>
    </source>
</evidence>
<evidence type="ECO:0000256" key="7">
    <source>
        <dbReference type="HAMAP-Rule" id="MF_00607"/>
    </source>
</evidence>
<dbReference type="InterPro" id="IPR020596">
    <property type="entry name" value="rRNA_Ade_Mease_Trfase_CS"/>
</dbReference>
<accession>A0A9X1KX31</accession>
<dbReference type="Gene3D" id="1.10.8.100">
    <property type="entry name" value="Ribosomal RNA adenine dimethylase-like, domain 2"/>
    <property type="match status" value="1"/>
</dbReference>
<dbReference type="SUPFAM" id="SSF53335">
    <property type="entry name" value="S-adenosyl-L-methionine-dependent methyltransferases"/>
    <property type="match status" value="1"/>
</dbReference>
<dbReference type="NCBIfam" id="TIGR00755">
    <property type="entry name" value="ksgA"/>
    <property type="match status" value="1"/>
</dbReference>
<evidence type="ECO:0000313" key="10">
    <source>
        <dbReference type="EMBL" id="MCA6073832.1"/>
    </source>
</evidence>
<evidence type="ECO:0000256" key="2">
    <source>
        <dbReference type="ARBA" id="ARBA00022552"/>
    </source>
</evidence>
<evidence type="ECO:0000313" key="11">
    <source>
        <dbReference type="Proteomes" id="UP001139409"/>
    </source>
</evidence>
<dbReference type="InterPro" id="IPR001737">
    <property type="entry name" value="KsgA/Erm"/>
</dbReference>
<dbReference type="EMBL" id="JAIXNE010000001">
    <property type="protein sequence ID" value="MCA6073832.1"/>
    <property type="molecule type" value="Genomic_DNA"/>
</dbReference>
<comment type="function">
    <text evidence="7">Specifically dimethylates two adjacent adenosines (A1518 and A1519) in the loop of a conserved hairpin near the 3'-end of 16S rRNA in the 30S particle. May play a critical role in biogenesis of 30S subunits.</text>
</comment>
<dbReference type="InterPro" id="IPR020598">
    <property type="entry name" value="rRNA_Ade_methylase_Trfase_N"/>
</dbReference>
<dbReference type="Gene3D" id="3.40.50.150">
    <property type="entry name" value="Vaccinia Virus protein VP39"/>
    <property type="match status" value="1"/>
</dbReference>
<name>A0A9X1KX31_9BACT</name>